<protein>
    <submittedName>
        <fullName evidence="2">Uncharacterized protein</fullName>
    </submittedName>
</protein>
<accession>A0A1R3V3C3</accession>
<sequence length="102" mass="11246">MTGATFGRFPAFGKTLPESDPIWQMESMAIRRGTAPLYCRNQLLTIDVRPFLSNAADTPATGNNDVGREPDRTASGPVVQASPGDYLVWRHDAVRQNREKPS</sequence>
<dbReference type="STRING" id="1631249.BQ8794_160007"/>
<name>A0A1R3V3C3_9HYPH</name>
<proteinExistence type="predicted"/>
<dbReference type="AlphaFoldDB" id="A0A1R3V3C3"/>
<gene>
    <name evidence="2" type="ORF">BQ8794_160007</name>
</gene>
<evidence type="ECO:0000313" key="3">
    <source>
        <dbReference type="Proteomes" id="UP000188388"/>
    </source>
</evidence>
<organism evidence="2 3">
    <name type="scientific">Mesorhizobium prunaredense</name>
    <dbReference type="NCBI Taxonomy" id="1631249"/>
    <lineage>
        <taxon>Bacteria</taxon>
        <taxon>Pseudomonadati</taxon>
        <taxon>Pseudomonadota</taxon>
        <taxon>Alphaproteobacteria</taxon>
        <taxon>Hyphomicrobiales</taxon>
        <taxon>Phyllobacteriaceae</taxon>
        <taxon>Mesorhizobium</taxon>
    </lineage>
</organism>
<evidence type="ECO:0000313" key="2">
    <source>
        <dbReference type="EMBL" id="SIT54403.1"/>
    </source>
</evidence>
<reference evidence="3" key="1">
    <citation type="submission" date="2017-01" db="EMBL/GenBank/DDBJ databases">
        <authorList>
            <person name="Brunel B."/>
        </authorList>
    </citation>
    <scope>NUCLEOTIDE SEQUENCE [LARGE SCALE GENOMIC DNA]</scope>
</reference>
<dbReference type="Proteomes" id="UP000188388">
    <property type="component" value="Unassembled WGS sequence"/>
</dbReference>
<evidence type="ECO:0000256" key="1">
    <source>
        <dbReference type="SAM" id="MobiDB-lite"/>
    </source>
</evidence>
<dbReference type="EMBL" id="FTPD01000008">
    <property type="protein sequence ID" value="SIT54403.1"/>
    <property type="molecule type" value="Genomic_DNA"/>
</dbReference>
<keyword evidence="3" id="KW-1185">Reference proteome</keyword>
<feature type="region of interest" description="Disordered" evidence="1">
    <location>
        <begin position="54"/>
        <end position="81"/>
    </location>
</feature>